<name>A0A1I3WQV8_9HYPH</name>
<dbReference type="SMART" id="SM00062">
    <property type="entry name" value="PBPb"/>
    <property type="match status" value="1"/>
</dbReference>
<dbReference type="InterPro" id="IPR001638">
    <property type="entry name" value="Solute-binding_3/MltF_N"/>
</dbReference>
<evidence type="ECO:0000313" key="5">
    <source>
        <dbReference type="Proteomes" id="UP000199598"/>
    </source>
</evidence>
<dbReference type="PANTHER" id="PTHR35936:SF35">
    <property type="entry name" value="L-CYSTINE-BINDING PROTEIN TCYJ"/>
    <property type="match status" value="1"/>
</dbReference>
<keyword evidence="1" id="KW-0732">Signal</keyword>
<evidence type="ECO:0000256" key="1">
    <source>
        <dbReference type="ARBA" id="ARBA00022729"/>
    </source>
</evidence>
<dbReference type="EMBL" id="FOSK01000002">
    <property type="protein sequence ID" value="SFK09898.1"/>
    <property type="molecule type" value="Genomic_DNA"/>
</dbReference>
<feature type="domain" description="Solute-binding protein family 3/N-terminal" evidence="3">
    <location>
        <begin position="61"/>
        <end position="288"/>
    </location>
</feature>
<feature type="compositionally biased region" description="Polar residues" evidence="2">
    <location>
        <begin position="1"/>
        <end position="13"/>
    </location>
</feature>
<evidence type="ECO:0000259" key="3">
    <source>
        <dbReference type="SMART" id="SM00062"/>
    </source>
</evidence>
<evidence type="ECO:0000256" key="2">
    <source>
        <dbReference type="SAM" id="MobiDB-lite"/>
    </source>
</evidence>
<dbReference type="RefSeq" id="WP_093517221.1">
    <property type="nucleotide sequence ID" value="NZ_FOSK01000002.1"/>
</dbReference>
<dbReference type="PANTHER" id="PTHR35936">
    <property type="entry name" value="MEMBRANE-BOUND LYTIC MUREIN TRANSGLYCOSYLASE F"/>
    <property type="match status" value="1"/>
</dbReference>
<feature type="region of interest" description="Disordered" evidence="2">
    <location>
        <begin position="1"/>
        <end position="34"/>
    </location>
</feature>
<sequence>MAQNANSSDTWEISQSSPLLGGGNSGSEIGVRSRSGSSSVTIPLFSGGQSGLATTGKAPERIRFIAADNFPPFIFRDSEERLMGYNVDLAREICQSLKAACSLKIIPFNHLANTVFNGEADAVIAGVSMTPDTLEKLSFSQIYMRFPGRFVVGRNSTLEPLPETLGGKRIAVVEGSRHEAFLERFFTDAIAVPFENEELARNALSKSAVDALFGDGMRLSFWLDTRTADGCCKFAGGPWLDPSYFSGGLAIATKAGNTKMLNAINLGLTRLQSNGRLGELYLRYFPRGFF</sequence>
<dbReference type="SUPFAM" id="SSF53850">
    <property type="entry name" value="Periplasmic binding protein-like II"/>
    <property type="match status" value="1"/>
</dbReference>
<accession>A0A1I3WQV8</accession>
<organism evidence="4 5">
    <name type="scientific">Pseudovibrio ascidiaceicola</name>
    <dbReference type="NCBI Taxonomy" id="285279"/>
    <lineage>
        <taxon>Bacteria</taxon>
        <taxon>Pseudomonadati</taxon>
        <taxon>Pseudomonadota</taxon>
        <taxon>Alphaproteobacteria</taxon>
        <taxon>Hyphomicrobiales</taxon>
        <taxon>Stappiaceae</taxon>
        <taxon>Pseudovibrio</taxon>
    </lineage>
</organism>
<comment type="caution">
    <text evidence="4">The sequence shown here is derived from an EMBL/GenBank/DDBJ whole genome shotgun (WGS) entry which is preliminary data.</text>
</comment>
<evidence type="ECO:0000313" key="4">
    <source>
        <dbReference type="EMBL" id="SFK09898.1"/>
    </source>
</evidence>
<gene>
    <name evidence="4" type="ORF">SAMN04488518_102127</name>
</gene>
<dbReference type="Gene3D" id="3.40.190.10">
    <property type="entry name" value="Periplasmic binding protein-like II"/>
    <property type="match status" value="2"/>
</dbReference>
<proteinExistence type="predicted"/>
<keyword evidence="5" id="KW-1185">Reference proteome</keyword>
<reference evidence="4 5" key="1">
    <citation type="submission" date="2016-10" db="EMBL/GenBank/DDBJ databases">
        <authorList>
            <person name="Varghese N."/>
            <person name="Submissions S."/>
        </authorList>
    </citation>
    <scope>NUCLEOTIDE SEQUENCE [LARGE SCALE GENOMIC DNA]</scope>
    <source>
        <strain evidence="4 5">DSM 16392</strain>
    </source>
</reference>
<dbReference type="Pfam" id="PF00497">
    <property type="entry name" value="SBP_bac_3"/>
    <property type="match status" value="1"/>
</dbReference>
<protein>
    <submittedName>
        <fullName evidence="4">Amino acid ABC transporter substrate-binding protein, PAAT family (TC 3.A.1.3.-)</fullName>
    </submittedName>
</protein>
<dbReference type="Proteomes" id="UP000199598">
    <property type="component" value="Unassembled WGS sequence"/>
</dbReference>